<dbReference type="AlphaFoldDB" id="A0A1G9B3F4"/>
<dbReference type="InterPro" id="IPR029063">
    <property type="entry name" value="SAM-dependent_MTases_sf"/>
</dbReference>
<dbReference type="Pfam" id="PF13649">
    <property type="entry name" value="Methyltransf_25"/>
    <property type="match status" value="1"/>
</dbReference>
<keyword evidence="7" id="KW-1185">Reference proteome</keyword>
<dbReference type="STRING" id="386301.SAMN05216282_10538"/>
<dbReference type="CDD" id="cd02440">
    <property type="entry name" value="AdoMet_MTases"/>
    <property type="match status" value="1"/>
</dbReference>
<dbReference type="PANTHER" id="PTHR43464">
    <property type="entry name" value="METHYLTRANSFERASE"/>
    <property type="match status" value="1"/>
</dbReference>
<evidence type="ECO:0000256" key="2">
    <source>
        <dbReference type="ARBA" id="ARBA00022679"/>
    </source>
</evidence>
<keyword evidence="3" id="KW-0949">S-adenosyl-L-methionine</keyword>
<dbReference type="GO" id="GO:0032259">
    <property type="term" value="P:methylation"/>
    <property type="evidence" value="ECO:0007669"/>
    <property type="project" value="UniProtKB-KW"/>
</dbReference>
<keyword evidence="1 6" id="KW-0489">Methyltransferase</keyword>
<protein>
    <submittedName>
        <fullName evidence="6">Methyltransferase domain-containing protein</fullName>
    </submittedName>
</protein>
<dbReference type="Proteomes" id="UP000198701">
    <property type="component" value="Unassembled WGS sequence"/>
</dbReference>
<organism evidence="6 7">
    <name type="scientific">Cryobacterium psychrotolerans</name>
    <dbReference type="NCBI Taxonomy" id="386301"/>
    <lineage>
        <taxon>Bacteria</taxon>
        <taxon>Bacillati</taxon>
        <taxon>Actinomycetota</taxon>
        <taxon>Actinomycetes</taxon>
        <taxon>Micrococcales</taxon>
        <taxon>Microbacteriaceae</taxon>
        <taxon>Cryobacterium</taxon>
    </lineage>
</organism>
<evidence type="ECO:0000256" key="1">
    <source>
        <dbReference type="ARBA" id="ARBA00022603"/>
    </source>
</evidence>
<dbReference type="GO" id="GO:0008168">
    <property type="term" value="F:methyltransferase activity"/>
    <property type="evidence" value="ECO:0007669"/>
    <property type="project" value="UniProtKB-KW"/>
</dbReference>
<dbReference type="InterPro" id="IPR041698">
    <property type="entry name" value="Methyltransf_25"/>
</dbReference>
<accession>A0A1G9B3F4</accession>
<evidence type="ECO:0000259" key="5">
    <source>
        <dbReference type="Pfam" id="PF13649"/>
    </source>
</evidence>
<keyword evidence="2 6" id="KW-0808">Transferase</keyword>
<dbReference type="SUPFAM" id="SSF53335">
    <property type="entry name" value="S-adenosyl-L-methionine-dependent methyltransferases"/>
    <property type="match status" value="1"/>
</dbReference>
<evidence type="ECO:0000256" key="3">
    <source>
        <dbReference type="ARBA" id="ARBA00022691"/>
    </source>
</evidence>
<reference evidence="6 7" key="1">
    <citation type="submission" date="2016-10" db="EMBL/GenBank/DDBJ databases">
        <authorList>
            <person name="de Groot N.N."/>
        </authorList>
    </citation>
    <scope>NUCLEOTIDE SEQUENCE [LARGE SCALE GENOMIC DNA]</scope>
    <source>
        <strain evidence="6 7">CGMCC 1.5382</strain>
    </source>
</reference>
<evidence type="ECO:0000313" key="7">
    <source>
        <dbReference type="Proteomes" id="UP000198701"/>
    </source>
</evidence>
<feature type="domain" description="Methyltransferase" evidence="5">
    <location>
        <begin position="68"/>
        <end position="158"/>
    </location>
</feature>
<evidence type="ECO:0000256" key="4">
    <source>
        <dbReference type="SAM" id="MobiDB-lite"/>
    </source>
</evidence>
<evidence type="ECO:0000313" key="6">
    <source>
        <dbReference type="EMBL" id="SDK34079.1"/>
    </source>
</evidence>
<gene>
    <name evidence="6" type="ORF">SAMN05216282_10538</name>
</gene>
<name>A0A1G9B3F4_9MICO</name>
<dbReference type="EMBL" id="FNFU01000005">
    <property type="protein sequence ID" value="SDK34079.1"/>
    <property type="molecule type" value="Genomic_DNA"/>
</dbReference>
<proteinExistence type="predicted"/>
<dbReference type="PANTHER" id="PTHR43464:SF19">
    <property type="entry name" value="UBIQUINONE BIOSYNTHESIS O-METHYLTRANSFERASE, MITOCHONDRIAL"/>
    <property type="match status" value="1"/>
</dbReference>
<sequence>MAADTRNPSAVESSATGASAAESSAMGASAWDARYREAGRGAGTRLWSALPPGIVLDTVSGWAPGRALDLATGDGRTAIWLATQGWSVTGVDFSAEAIGLARTHADDAGAEVTWLVADAVSWAPEDRFDLVTVMYLHLPEADIRRVLARAAGWIAPGGHLLVVGHDRLNLGTGAPGPGNPDILYTPEILSSSAGDLDVLRCETVPRDLATDPEGPDEAHGTDAAPRVALDTILVASARPRIQS</sequence>
<dbReference type="Gene3D" id="3.40.50.150">
    <property type="entry name" value="Vaccinia Virus protein VP39"/>
    <property type="match status" value="1"/>
</dbReference>
<feature type="region of interest" description="Disordered" evidence="4">
    <location>
        <begin position="206"/>
        <end position="225"/>
    </location>
</feature>